<feature type="compositionally biased region" description="Polar residues" evidence="1">
    <location>
        <begin position="1096"/>
        <end position="1106"/>
    </location>
</feature>
<feature type="compositionally biased region" description="Basic and acidic residues" evidence="1">
    <location>
        <begin position="1886"/>
        <end position="1897"/>
    </location>
</feature>
<dbReference type="EMBL" id="QGNW01000260">
    <property type="protein sequence ID" value="RVW80843.1"/>
    <property type="molecule type" value="Genomic_DNA"/>
</dbReference>
<keyword evidence="2" id="KW-1133">Transmembrane helix</keyword>
<feature type="region of interest" description="Disordered" evidence="1">
    <location>
        <begin position="728"/>
        <end position="754"/>
    </location>
</feature>
<accession>A0A438H8Y2</accession>
<feature type="transmembrane region" description="Helical" evidence="2">
    <location>
        <begin position="49"/>
        <end position="74"/>
    </location>
</feature>
<feature type="region of interest" description="Disordered" evidence="1">
    <location>
        <begin position="420"/>
        <end position="480"/>
    </location>
</feature>
<feature type="compositionally biased region" description="Low complexity" evidence="1">
    <location>
        <begin position="266"/>
        <end position="280"/>
    </location>
</feature>
<feature type="region of interest" description="Disordered" evidence="1">
    <location>
        <begin position="1877"/>
        <end position="1915"/>
    </location>
</feature>
<organism evidence="3 4">
    <name type="scientific">Vitis vinifera</name>
    <name type="common">Grape</name>
    <dbReference type="NCBI Taxonomy" id="29760"/>
    <lineage>
        <taxon>Eukaryota</taxon>
        <taxon>Viridiplantae</taxon>
        <taxon>Streptophyta</taxon>
        <taxon>Embryophyta</taxon>
        <taxon>Tracheophyta</taxon>
        <taxon>Spermatophyta</taxon>
        <taxon>Magnoliopsida</taxon>
        <taxon>eudicotyledons</taxon>
        <taxon>Gunneridae</taxon>
        <taxon>Pentapetalae</taxon>
        <taxon>rosids</taxon>
        <taxon>Vitales</taxon>
        <taxon>Vitaceae</taxon>
        <taxon>Viteae</taxon>
        <taxon>Vitis</taxon>
    </lineage>
</organism>
<name>A0A438H8Y2_VITVI</name>
<feature type="compositionally biased region" description="Polar residues" evidence="1">
    <location>
        <begin position="702"/>
        <end position="713"/>
    </location>
</feature>
<protein>
    <submittedName>
        <fullName evidence="3">Uncharacterized protein</fullName>
    </submittedName>
</protein>
<feature type="compositionally biased region" description="Basic and acidic residues" evidence="1">
    <location>
        <begin position="308"/>
        <end position="323"/>
    </location>
</feature>
<feature type="compositionally biased region" description="Basic and acidic residues" evidence="1">
    <location>
        <begin position="592"/>
        <end position="604"/>
    </location>
</feature>
<feature type="compositionally biased region" description="Polar residues" evidence="1">
    <location>
        <begin position="545"/>
        <end position="559"/>
    </location>
</feature>
<feature type="compositionally biased region" description="Basic and acidic residues" evidence="1">
    <location>
        <begin position="1132"/>
        <end position="1144"/>
    </location>
</feature>
<keyword evidence="2" id="KW-0812">Transmembrane</keyword>
<evidence type="ECO:0000313" key="4">
    <source>
        <dbReference type="Proteomes" id="UP000288805"/>
    </source>
</evidence>
<reference evidence="3 4" key="1">
    <citation type="journal article" date="2018" name="PLoS Genet.">
        <title>Population sequencing reveals clonal diversity and ancestral inbreeding in the grapevine cultivar Chardonnay.</title>
        <authorList>
            <person name="Roach M.J."/>
            <person name="Johnson D.L."/>
            <person name="Bohlmann J."/>
            <person name="van Vuuren H.J."/>
            <person name="Jones S.J."/>
            <person name="Pretorius I.S."/>
            <person name="Schmidt S.A."/>
            <person name="Borneman A.R."/>
        </authorList>
    </citation>
    <scope>NUCLEOTIDE SEQUENCE [LARGE SCALE GENOMIC DNA]</scope>
    <source>
        <strain evidence="4">cv. Chardonnay</strain>
        <tissue evidence="3">Leaf</tissue>
    </source>
</reference>
<feature type="compositionally biased region" description="Polar residues" evidence="1">
    <location>
        <begin position="1147"/>
        <end position="1156"/>
    </location>
</feature>
<feature type="region of interest" description="Disordered" evidence="1">
    <location>
        <begin position="252"/>
        <end position="386"/>
    </location>
</feature>
<feature type="compositionally biased region" description="Low complexity" evidence="1">
    <location>
        <begin position="851"/>
        <end position="860"/>
    </location>
</feature>
<feature type="region of interest" description="Disordered" evidence="1">
    <location>
        <begin position="1094"/>
        <end position="1230"/>
    </location>
</feature>
<feature type="compositionally biased region" description="Basic and acidic residues" evidence="1">
    <location>
        <begin position="674"/>
        <end position="698"/>
    </location>
</feature>
<evidence type="ECO:0000256" key="1">
    <source>
        <dbReference type="SAM" id="MobiDB-lite"/>
    </source>
</evidence>
<comment type="caution">
    <text evidence="3">The sequence shown here is derived from an EMBL/GenBank/DDBJ whole genome shotgun (WGS) entry which is preliminary data.</text>
</comment>
<dbReference type="PANTHER" id="PTHR33870">
    <property type="entry name" value="CARDIOMYOPATHY-ASSOCIATED PROTEIN"/>
    <property type="match status" value="1"/>
</dbReference>
<feature type="compositionally biased region" description="Acidic residues" evidence="1">
    <location>
        <begin position="329"/>
        <end position="357"/>
    </location>
</feature>
<keyword evidence="2" id="KW-0472">Membrane</keyword>
<feature type="transmembrane region" description="Helical" evidence="2">
    <location>
        <begin position="22"/>
        <end position="43"/>
    </location>
</feature>
<evidence type="ECO:0000313" key="3">
    <source>
        <dbReference type="EMBL" id="RVW80843.1"/>
    </source>
</evidence>
<feature type="region of interest" description="Disordered" evidence="1">
    <location>
        <begin position="828"/>
        <end position="863"/>
    </location>
</feature>
<proteinExistence type="predicted"/>
<dbReference type="PANTHER" id="PTHR33870:SF4">
    <property type="entry name" value="CARDIOMYOPATHY-ASSOCIATED PROTEIN"/>
    <property type="match status" value="1"/>
</dbReference>
<evidence type="ECO:0000256" key="2">
    <source>
        <dbReference type="SAM" id="Phobius"/>
    </source>
</evidence>
<feature type="compositionally biased region" description="Basic and acidic residues" evidence="1">
    <location>
        <begin position="1157"/>
        <end position="1176"/>
    </location>
</feature>
<feature type="region of interest" description="Disordered" evidence="1">
    <location>
        <begin position="652"/>
        <end position="713"/>
    </location>
</feature>
<gene>
    <name evidence="3" type="ORF">CK203_047820</name>
</gene>
<dbReference type="Proteomes" id="UP000288805">
    <property type="component" value="Unassembled WGS sequence"/>
</dbReference>
<feature type="compositionally biased region" description="Basic and acidic residues" evidence="1">
    <location>
        <begin position="1107"/>
        <end position="1124"/>
    </location>
</feature>
<feature type="region of interest" description="Disordered" evidence="1">
    <location>
        <begin position="539"/>
        <end position="624"/>
    </location>
</feature>
<sequence>MGFDGLKIGIQIKRGLIFSTRICYRSVCNHPFLVGFVFFLIFLYRSFPFVFSILVSSSPVLVCTIVLLGTLLSFGQPHIPEIEKDVEKEVEKEEKITHEIAALKSRSGVLEDAVVVERGESFGVDRYTGKGVDVVEKAIEDRGLEEIDVCKVEKGDGLLECAPLIEEKSREIHLEKPVIEEEEGDFHDFQCGPTEEIHEEKPRVEGMLGESEVVENHYTLIQSLEDEDHEVENDKSPVGLVVARMGDSLEFSPGLSWKHEEDNNEPSDSGSDGGESSSPDASMADIIPLLDELHPLLDSESPQPALISHDDSDAASERSRKSNDGSAESSEDTENQQEEDDVDDEGDDDEDDEEEEAQGSKVDETKSGITWTEDDQKNLMDLGTSELERNQRLENLILRRRARKKMKVVAEKNLIDLESADPPFYVPPISTTRRNPFDSPCDSYDDMGLPPIPGSAPSILVPRRNPFDLPYDSSEEKPDLKGDSFEQEFMAFHQKDMLFRRHESFSLGASSFGGPRHERQHIKWRPYFVPERMAGEGTSYPVFERQSSGFSDSKASSVPETESVSSAVDEEDSKVIDQDVSQETEVMSNIDHVSDHVEDGRQSSEDSDSEEGDQVEKTEIDLNVVAQPADEVNLHEIESSFATPIELDMSEVCLEAEAGEEKYSSRSSSSRSSEVSDHSFDLKPDEESSILESRKAEVIEESGNQIQPSQEGSGFSFVTGIVVEHPHKEPVYDSSPPAVEKNLSSSSISSDLPVEMSEIGVPTTASSETTAPLACKESEVSKEIMEGASGNEETWATSSQLHVVDENESRSWEVKEMREHDDIKFGFSAVDQNSDNPISVVPKSVPEHVSTDSSSSASDTESVEEVVMHKDESFQHEQDQVDQLNFGVEFQTREVHQEVSENRDFMTSRDLDMPSESTTLSALEEQHPSLVVQQVSVVHPNLSSSETNSVEEDSADEEETLQFEHHQVHSAGYDAKIGNNQDVDEKLVSVDVSNLSSSETKLVEEDSTIMEDTLQFERNQVTSPGSDAIIGDQQDVDRKLIPVDGSNLYSSETKSVEEDSTIMEETLQFEHGQVPSPGSDAKIGDQQDVDGKLVSVDSSNLPSSETKSAEENSTGKEETLHDQVHSPVSDVKIGDHQIVDEKLVSVDGSNLSSSETKSAEDSTGNKETLQFEHDQVHLSSSDAKIGGYQDEDEKLDDGSQNVSPREMSLSELEKSLPSALSDKSTVEPSLDAHEEITAHEEPHGGNQNDSDVKQEPYIIPLECIEEVGITNNLNVLRSHELEDNISSYPSLTSILSEVSENRSSSSAVDPKYDAVDGIEIDSQKLSGLVLLDFPVAASHVLEENVDDEEGDEIKEFDEGLLAELDTVGDFSVNGVGSNLNEIEERGTLLMPHDTETKTIRFVEDDCNEVDESKVVIEEENDKFLEVKESDSGFQLSRASSIEHVGSSSREVGDGEVKDSKPNQEPITNLEMLVIEARSLEDIDLAFKDAESVSKETEVKFAESMLPDFDINSGMPTIEARSFEDIDLALKDAEPMSREAEVEDAEPTIPDVEISSRMPIIEARSLEDIDLAFRGTELMSKEAIVPDLVINSGMPTIEARSLEDIDLVLKDAEPTMSIETEVEASESTIPDIGINSMMLVTEARSLEDIDLAFKYTESISKETEVEGNSKVPENDINSMVSKNDVNSEMLVIEARSLEDIDLAFKDTKLMSKETEVEIEESKVPVHEISMEMPIIEARSLEDIDLALNDAEPRSKESFPNLKINSVMPVLEDRSLEDIDTACKKNIEEEGEKPIFVESALFPKDLELPVLEARSIDDIDLAFKQLHGGVDLEKSIVSGPIDGKPFVESKYPGEETNLDLQMVEARSLEDILKALKQASEGNAVDKGSSSKENESRTEESGTQSTSAAHTLDHSIGN</sequence>